<feature type="chain" id="PRO_5018076657" description="DUF2388 domain-containing protein" evidence="1">
    <location>
        <begin position="20"/>
        <end position="99"/>
    </location>
</feature>
<organism evidence="2 3">
    <name type="scientific">Pseudomonas aeruginosa</name>
    <dbReference type="NCBI Taxonomy" id="287"/>
    <lineage>
        <taxon>Bacteria</taxon>
        <taxon>Pseudomonadati</taxon>
        <taxon>Pseudomonadota</taxon>
        <taxon>Gammaproteobacteria</taxon>
        <taxon>Pseudomonadales</taxon>
        <taxon>Pseudomonadaceae</taxon>
        <taxon>Pseudomonas</taxon>
    </lineage>
</organism>
<comment type="caution">
    <text evidence="2">The sequence shown here is derived from an EMBL/GenBank/DDBJ whole genome shotgun (WGS) entry which is preliminary data.</text>
</comment>
<dbReference type="Proteomes" id="UP000270834">
    <property type="component" value="Unassembled WGS sequence"/>
</dbReference>
<accession>A0A3M5DBH9</accession>
<dbReference type="Pfam" id="PF09498">
    <property type="entry name" value="DUF2388"/>
    <property type="match status" value="1"/>
</dbReference>
<dbReference type="EMBL" id="RBSQ01001145">
    <property type="protein sequence ID" value="RMS47389.1"/>
    <property type="molecule type" value="Genomic_DNA"/>
</dbReference>
<dbReference type="InterPro" id="IPR012661">
    <property type="entry name" value="CHP02448"/>
</dbReference>
<dbReference type="AlphaFoldDB" id="A0A3M5DBH9"/>
<evidence type="ECO:0008006" key="4">
    <source>
        <dbReference type="Google" id="ProtNLM"/>
    </source>
</evidence>
<evidence type="ECO:0000313" key="2">
    <source>
        <dbReference type="EMBL" id="RMS47389.1"/>
    </source>
</evidence>
<gene>
    <name evidence="2" type="ORF">ALP65_03195</name>
</gene>
<feature type="signal peptide" evidence="1">
    <location>
        <begin position="1"/>
        <end position="19"/>
    </location>
</feature>
<evidence type="ECO:0000256" key="1">
    <source>
        <dbReference type="SAM" id="SignalP"/>
    </source>
</evidence>
<proteinExistence type="predicted"/>
<name>A0A3M5DBH9_PSEAI</name>
<keyword evidence="1" id="KW-0732">Signal</keyword>
<reference evidence="2 3" key="1">
    <citation type="submission" date="2018-08" db="EMBL/GenBank/DDBJ databases">
        <title>Recombination of ecologically and evolutionarily significant loci maintains genetic cohesion in the Pseudomonas syringae species complex.</title>
        <authorList>
            <person name="Dillon M."/>
            <person name="Thakur S."/>
            <person name="Almeida R.N.D."/>
            <person name="Weir B.S."/>
            <person name="Guttman D.S."/>
        </authorList>
    </citation>
    <scope>NUCLEOTIDE SEQUENCE [LARGE SCALE GENOMIC DNA]</scope>
    <source>
        <strain evidence="2 3">ICMP 7846</strain>
    </source>
</reference>
<protein>
    <recommendedName>
        <fullName evidence="4">DUF2388 domain-containing protein</fullName>
    </recommendedName>
</protein>
<sequence length="99" mass="10721">MRYRFSLLFCCLLAPAAHAFDTTTAFTAKSLYVTSKLTSTPFENKLLRDARGDAASFVASDGAIRGAYLQAALQVLRQAPEYAGYSDLQLAAALLARQP</sequence>
<evidence type="ECO:0000313" key="3">
    <source>
        <dbReference type="Proteomes" id="UP000270834"/>
    </source>
</evidence>
<dbReference type="NCBIfam" id="TIGR02448">
    <property type="entry name" value="conserverd hypothetical protein"/>
    <property type="match status" value="1"/>
</dbReference>